<reference evidence="2 3" key="1">
    <citation type="journal article" date="2020" name="Nature">
        <title>Six reference-quality genomes reveal evolution of bat adaptations.</title>
        <authorList>
            <person name="Jebb D."/>
            <person name="Huang Z."/>
            <person name="Pippel M."/>
            <person name="Hughes G.M."/>
            <person name="Lavrichenko K."/>
            <person name="Devanna P."/>
            <person name="Winkler S."/>
            <person name="Jermiin L.S."/>
            <person name="Skirmuntt E.C."/>
            <person name="Katzourakis A."/>
            <person name="Burkitt-Gray L."/>
            <person name="Ray D.A."/>
            <person name="Sullivan K.A.M."/>
            <person name="Roscito J.G."/>
            <person name="Kirilenko B.M."/>
            <person name="Davalos L.M."/>
            <person name="Corthals A.P."/>
            <person name="Power M.L."/>
            <person name="Jones G."/>
            <person name="Ransome R.D."/>
            <person name="Dechmann D.K.N."/>
            <person name="Locatelli A.G."/>
            <person name="Puechmaille S.J."/>
            <person name="Fedrigo O."/>
            <person name="Jarvis E.D."/>
            <person name="Hiller M."/>
            <person name="Vernes S.C."/>
            <person name="Myers E.W."/>
            <person name="Teeling E.C."/>
        </authorList>
    </citation>
    <scope>NUCLEOTIDE SEQUENCE [LARGE SCALE GENOMIC DNA]</scope>
    <source>
        <strain evidence="2">MPipKuh1</strain>
        <tissue evidence="2">Flight muscle</tissue>
    </source>
</reference>
<feature type="region of interest" description="Disordered" evidence="1">
    <location>
        <begin position="52"/>
        <end position="82"/>
    </location>
</feature>
<sequence>MFLSLPLPSSLKSIKTCVFLKIPKEKQENVENDQGFFEWLNSNKILHFKSTKWAPRGRPSSPQRCPPGQAKTGQHPRSQVGAESRSPSFFLQHLIRSLGPVLFNDAELPFPLRWSSSWPVLVPTGLSHSGHCESFRWGFGTRAGASVWAAGAERAVCCAVSRAVTPTPL</sequence>
<gene>
    <name evidence="2" type="ORF">mPipKuh1_010424</name>
</gene>
<evidence type="ECO:0000256" key="1">
    <source>
        <dbReference type="SAM" id="MobiDB-lite"/>
    </source>
</evidence>
<name>A0A7J7XV90_PIPKU</name>
<dbReference type="Proteomes" id="UP000558488">
    <property type="component" value="Unassembled WGS sequence"/>
</dbReference>
<keyword evidence="3" id="KW-1185">Reference proteome</keyword>
<proteinExistence type="predicted"/>
<dbReference type="EMBL" id="JACAGB010000007">
    <property type="protein sequence ID" value="KAF6353458.1"/>
    <property type="molecule type" value="Genomic_DNA"/>
</dbReference>
<dbReference type="AlphaFoldDB" id="A0A7J7XV90"/>
<evidence type="ECO:0000313" key="3">
    <source>
        <dbReference type="Proteomes" id="UP000558488"/>
    </source>
</evidence>
<evidence type="ECO:0000313" key="2">
    <source>
        <dbReference type="EMBL" id="KAF6353458.1"/>
    </source>
</evidence>
<accession>A0A7J7XV90</accession>
<comment type="caution">
    <text evidence="2">The sequence shown here is derived from an EMBL/GenBank/DDBJ whole genome shotgun (WGS) entry which is preliminary data.</text>
</comment>
<protein>
    <submittedName>
        <fullName evidence="2">Uncharacterized protein</fullName>
    </submittedName>
</protein>
<organism evidence="2 3">
    <name type="scientific">Pipistrellus kuhlii</name>
    <name type="common">Kuhl's pipistrelle</name>
    <dbReference type="NCBI Taxonomy" id="59472"/>
    <lineage>
        <taxon>Eukaryota</taxon>
        <taxon>Metazoa</taxon>
        <taxon>Chordata</taxon>
        <taxon>Craniata</taxon>
        <taxon>Vertebrata</taxon>
        <taxon>Euteleostomi</taxon>
        <taxon>Mammalia</taxon>
        <taxon>Eutheria</taxon>
        <taxon>Laurasiatheria</taxon>
        <taxon>Chiroptera</taxon>
        <taxon>Yangochiroptera</taxon>
        <taxon>Vespertilionidae</taxon>
        <taxon>Pipistrellus</taxon>
    </lineage>
</organism>